<gene>
    <name evidence="2" type="ORF">ECPE_LOCUS3319</name>
</gene>
<name>A0A183A8N4_9TREM</name>
<protein>
    <submittedName>
        <fullName evidence="4">Cystatin domain-containing protein</fullName>
    </submittedName>
</protein>
<dbReference type="EMBL" id="UZAN01040285">
    <property type="protein sequence ID" value="VDP69116.1"/>
    <property type="molecule type" value="Genomic_DNA"/>
</dbReference>
<dbReference type="Proteomes" id="UP000272942">
    <property type="component" value="Unassembled WGS sequence"/>
</dbReference>
<evidence type="ECO:0000256" key="1">
    <source>
        <dbReference type="SAM" id="SignalP"/>
    </source>
</evidence>
<keyword evidence="1" id="KW-0732">Signal</keyword>
<feature type="chain" id="PRO_5043137906" evidence="1">
    <location>
        <begin position="22"/>
        <end position="86"/>
    </location>
</feature>
<reference evidence="4" key="1">
    <citation type="submission" date="2016-06" db="UniProtKB">
        <authorList>
            <consortium name="WormBaseParasite"/>
        </authorList>
    </citation>
    <scope>IDENTIFICATION</scope>
</reference>
<dbReference type="OrthoDB" id="2429551at2759"/>
<proteinExistence type="predicted"/>
<evidence type="ECO:0000313" key="2">
    <source>
        <dbReference type="EMBL" id="VDP69116.1"/>
    </source>
</evidence>
<keyword evidence="3" id="KW-1185">Reference proteome</keyword>
<dbReference type="SUPFAM" id="SSF54403">
    <property type="entry name" value="Cystatin/monellin"/>
    <property type="match status" value="1"/>
</dbReference>
<dbReference type="InterPro" id="IPR046350">
    <property type="entry name" value="Cystatin_sf"/>
</dbReference>
<evidence type="ECO:0000313" key="3">
    <source>
        <dbReference type="Proteomes" id="UP000272942"/>
    </source>
</evidence>
<organism evidence="4">
    <name type="scientific">Echinostoma caproni</name>
    <dbReference type="NCBI Taxonomy" id="27848"/>
    <lineage>
        <taxon>Eukaryota</taxon>
        <taxon>Metazoa</taxon>
        <taxon>Spiralia</taxon>
        <taxon>Lophotrochozoa</taxon>
        <taxon>Platyhelminthes</taxon>
        <taxon>Trematoda</taxon>
        <taxon>Digenea</taxon>
        <taxon>Plagiorchiida</taxon>
        <taxon>Echinostomata</taxon>
        <taxon>Echinostomatoidea</taxon>
        <taxon>Echinostomatidae</taxon>
        <taxon>Echinostoma</taxon>
    </lineage>
</organism>
<feature type="signal peptide" evidence="1">
    <location>
        <begin position="1"/>
        <end position="21"/>
    </location>
</feature>
<evidence type="ECO:0000313" key="4">
    <source>
        <dbReference type="WBParaSite" id="ECPE_0000332201-mRNA-1"/>
    </source>
</evidence>
<accession>A0A183A8N4</accession>
<reference evidence="2 3" key="2">
    <citation type="submission" date="2018-11" db="EMBL/GenBank/DDBJ databases">
        <authorList>
            <consortium name="Pathogen Informatics"/>
        </authorList>
    </citation>
    <scope>NUCLEOTIDE SEQUENCE [LARGE SCALE GENOMIC DNA]</scope>
    <source>
        <strain evidence="2 3">Egypt</strain>
    </source>
</reference>
<sequence>MLSRISIGLSVLFLTVSQSLGTSLPGGYTKPRCVRSEEEAEFNPYLTSALKTSVPQFDTHHLRLLSVSTQVAAGTNYKFLVGLQYS</sequence>
<dbReference type="AlphaFoldDB" id="A0A183A8N4"/>
<dbReference type="WBParaSite" id="ECPE_0000332201-mRNA-1">
    <property type="protein sequence ID" value="ECPE_0000332201-mRNA-1"/>
    <property type="gene ID" value="ECPE_0000332201"/>
</dbReference>